<organism evidence="1 2">
    <name type="scientific">Rangifer tarandus platyrhynchus</name>
    <name type="common">Svalbard reindeer</name>
    <dbReference type="NCBI Taxonomy" id="3082113"/>
    <lineage>
        <taxon>Eukaryota</taxon>
        <taxon>Metazoa</taxon>
        <taxon>Chordata</taxon>
        <taxon>Craniata</taxon>
        <taxon>Vertebrata</taxon>
        <taxon>Euteleostomi</taxon>
        <taxon>Mammalia</taxon>
        <taxon>Eutheria</taxon>
        <taxon>Laurasiatheria</taxon>
        <taxon>Artiodactyla</taxon>
        <taxon>Ruminantia</taxon>
        <taxon>Pecora</taxon>
        <taxon>Cervidae</taxon>
        <taxon>Odocoileinae</taxon>
        <taxon>Rangifer</taxon>
    </lineage>
</organism>
<gene>
    <name evidence="1" type="ORF">MRATA1EN1_LOCUS15495</name>
</gene>
<dbReference type="EMBL" id="OX459961">
    <property type="protein sequence ID" value="CAI9166533.1"/>
    <property type="molecule type" value="Genomic_DNA"/>
</dbReference>
<dbReference type="Proteomes" id="UP001176941">
    <property type="component" value="Chromosome 25"/>
</dbReference>
<accession>A0ABN8Z1J6</accession>
<proteinExistence type="predicted"/>
<keyword evidence="2" id="KW-1185">Reference proteome</keyword>
<evidence type="ECO:0000313" key="2">
    <source>
        <dbReference type="Proteomes" id="UP001176941"/>
    </source>
</evidence>
<sequence>MLKCIIDIYHDELWDSIVSGCSDKCCTMIYHQTLLFLKKKVAICGLNEQETAIFLPISYILTNSCNVPILFSKLVLTPVGVSVKQVCIGKIYFLIKKKRKHSCYYNTFLAELEEGQTNHAVHWRTLRLFSGPFYR</sequence>
<name>A0ABN8Z1J6_RANTA</name>
<reference evidence="1" key="1">
    <citation type="submission" date="2023-04" db="EMBL/GenBank/DDBJ databases">
        <authorList>
            <consortium name="ELIXIR-Norway"/>
        </authorList>
    </citation>
    <scope>NUCLEOTIDE SEQUENCE [LARGE SCALE GENOMIC DNA]</scope>
</reference>
<evidence type="ECO:0000313" key="1">
    <source>
        <dbReference type="EMBL" id="CAI9166533.1"/>
    </source>
</evidence>
<protein>
    <submittedName>
        <fullName evidence="1">Uncharacterized protein</fullName>
    </submittedName>
</protein>